<protein>
    <recommendedName>
        <fullName evidence="3">Acetaldehyde dehydrogenase</fullName>
        <ecNumber evidence="3">1.2.1.10</ecNumber>
    </recommendedName>
    <alternativeName>
        <fullName evidence="3">Acetaldehyde dehydrogenase [acetylating]</fullName>
    </alternativeName>
</protein>
<comment type="similarity">
    <text evidence="1 3">Belongs to the acetaldehyde dehydrogenase family.</text>
</comment>
<dbReference type="HAMAP" id="MF_01657">
    <property type="entry name" value="Ac_ald_DH_ac"/>
    <property type="match status" value="1"/>
</dbReference>
<dbReference type="Proteomes" id="UP001156102">
    <property type="component" value="Unassembled WGS sequence"/>
</dbReference>
<evidence type="ECO:0000256" key="3">
    <source>
        <dbReference type="HAMAP-Rule" id="MF_01657"/>
    </source>
</evidence>
<comment type="catalytic activity">
    <reaction evidence="3">
        <text>acetaldehyde + NAD(+) + CoA = acetyl-CoA + NADH + H(+)</text>
        <dbReference type="Rhea" id="RHEA:23288"/>
        <dbReference type="ChEBI" id="CHEBI:15343"/>
        <dbReference type="ChEBI" id="CHEBI:15378"/>
        <dbReference type="ChEBI" id="CHEBI:57287"/>
        <dbReference type="ChEBI" id="CHEBI:57288"/>
        <dbReference type="ChEBI" id="CHEBI:57540"/>
        <dbReference type="ChEBI" id="CHEBI:57945"/>
        <dbReference type="EC" id="1.2.1.10"/>
    </reaction>
</comment>
<dbReference type="InterPro" id="IPR015426">
    <property type="entry name" value="Acetylaldehyde_DH_C"/>
</dbReference>
<evidence type="ECO:0000313" key="5">
    <source>
        <dbReference type="EMBL" id="MCP8970504.1"/>
    </source>
</evidence>
<keyword evidence="2 3" id="KW-0520">NAD</keyword>
<gene>
    <name evidence="5" type="ORF">NK662_18460</name>
</gene>
<organism evidence="5 6">
    <name type="scientific">Ectobacillus ponti</name>
    <dbReference type="NCBI Taxonomy" id="2961894"/>
    <lineage>
        <taxon>Bacteria</taxon>
        <taxon>Bacillati</taxon>
        <taxon>Bacillota</taxon>
        <taxon>Bacilli</taxon>
        <taxon>Bacillales</taxon>
        <taxon>Bacillaceae</taxon>
        <taxon>Ectobacillus</taxon>
    </lineage>
</organism>
<reference evidence="5" key="1">
    <citation type="submission" date="2022-07" db="EMBL/GenBank/DDBJ databases">
        <authorList>
            <person name="Li W.-J."/>
            <person name="Deng Q.-Q."/>
        </authorList>
    </citation>
    <scope>NUCLEOTIDE SEQUENCE</scope>
    <source>
        <strain evidence="5">SYSU M60031</strain>
    </source>
</reference>
<dbReference type="AlphaFoldDB" id="A0AA41XBW4"/>
<dbReference type="Pfam" id="PF01118">
    <property type="entry name" value="Semialdhyde_dh"/>
    <property type="match status" value="1"/>
</dbReference>
<dbReference type="NCBIfam" id="TIGR03215">
    <property type="entry name" value="ac_ald_DH_ac"/>
    <property type="match status" value="1"/>
</dbReference>
<dbReference type="GO" id="GO:0008774">
    <property type="term" value="F:acetaldehyde dehydrogenase (acetylating) activity"/>
    <property type="evidence" value="ECO:0007669"/>
    <property type="project" value="UniProtKB-UniRule"/>
</dbReference>
<dbReference type="Gene3D" id="3.40.50.720">
    <property type="entry name" value="NAD(P)-binding Rossmann-like Domain"/>
    <property type="match status" value="1"/>
</dbReference>
<feature type="active site" description="Acyl-thioester intermediate" evidence="3">
    <location>
        <position position="125"/>
    </location>
</feature>
<dbReference type="SUPFAM" id="SSF51735">
    <property type="entry name" value="NAD(P)-binding Rossmann-fold domains"/>
    <property type="match status" value="1"/>
</dbReference>
<comment type="caution">
    <text evidence="5">The sequence shown here is derived from an EMBL/GenBank/DDBJ whole genome shotgun (WGS) entry which is preliminary data.</text>
</comment>
<dbReference type="SUPFAM" id="SSF55347">
    <property type="entry name" value="Glyceraldehyde-3-phosphate dehydrogenase-like, C-terminal domain"/>
    <property type="match status" value="1"/>
</dbReference>
<evidence type="ECO:0000313" key="6">
    <source>
        <dbReference type="Proteomes" id="UP001156102"/>
    </source>
</evidence>
<feature type="binding site" evidence="3">
    <location>
        <position position="268"/>
    </location>
    <ligand>
        <name>NAD(+)</name>
        <dbReference type="ChEBI" id="CHEBI:57540"/>
    </ligand>
</feature>
<dbReference type="PIRSF" id="PIRSF015689">
    <property type="entry name" value="Actaldh_dh_actl"/>
    <property type="match status" value="1"/>
</dbReference>
<dbReference type="InterPro" id="IPR000534">
    <property type="entry name" value="Semialdehyde_DH_NAD-bd"/>
</dbReference>
<name>A0AA41XBW4_9BACI</name>
<keyword evidence="6" id="KW-1185">Reference proteome</keyword>
<dbReference type="EC" id="1.2.1.10" evidence="3"/>
<evidence type="ECO:0000259" key="4">
    <source>
        <dbReference type="SMART" id="SM00859"/>
    </source>
</evidence>
<evidence type="ECO:0000256" key="1">
    <source>
        <dbReference type="ARBA" id="ARBA00009244"/>
    </source>
</evidence>
<accession>A0AA41XBW4</accession>
<dbReference type="Gene3D" id="3.30.360.10">
    <property type="entry name" value="Dihydrodipicolinate Reductase, domain 2"/>
    <property type="match status" value="1"/>
</dbReference>
<dbReference type="InterPro" id="IPR036291">
    <property type="entry name" value="NAD(P)-bd_dom_sf"/>
</dbReference>
<keyword evidence="3 5" id="KW-0560">Oxidoreductase</keyword>
<dbReference type="GO" id="GO:0051287">
    <property type="term" value="F:NAD binding"/>
    <property type="evidence" value="ECO:0007669"/>
    <property type="project" value="UniProtKB-UniRule"/>
</dbReference>
<feature type="binding site" evidence="3">
    <location>
        <begin position="156"/>
        <end position="164"/>
    </location>
    <ligand>
        <name>NAD(+)</name>
        <dbReference type="ChEBI" id="CHEBI:57540"/>
    </ligand>
</feature>
<proteinExistence type="inferred from homology"/>
<dbReference type="InterPro" id="IPR003361">
    <property type="entry name" value="Acetaldehyde_dehydrogenase"/>
</dbReference>
<dbReference type="NCBIfam" id="NF006157">
    <property type="entry name" value="PRK08300.1"/>
    <property type="match status" value="1"/>
</dbReference>
<sequence length="292" mass="30963">MKMKVAILGSGNIGTDLMIKLGRSEHLELTAVVGIDPASDGLRRAKELGYEAIDNGIDGLLERPELADLVFDATSAKAHLHHAELLRAAGKLVLDLTPAAVGELVVPPVNMAEHLDKDNVNLITCGGQATIPIVHAIHRVSPVAYAEIVATISSKSAGPGTRANIDEFTETTAKGIEVIGGAKKGKAIIILNPAEPPILMRDTVHALVEDGTMNEEKISASIQDMVQTVQSYVPGYRLRTKPIFDGNRITVFLEVEGAGDYLPTYSGNLDIMTAAAVKVAEEFAKHGAVHAV</sequence>
<dbReference type="SMART" id="SM00859">
    <property type="entry name" value="Semialdhyde_dh"/>
    <property type="match status" value="1"/>
</dbReference>
<dbReference type="EMBL" id="JANCLT010000012">
    <property type="protein sequence ID" value="MCP8970504.1"/>
    <property type="molecule type" value="Genomic_DNA"/>
</dbReference>
<feature type="domain" description="Semialdehyde dehydrogenase NAD-binding" evidence="4">
    <location>
        <begin position="4"/>
        <end position="117"/>
    </location>
</feature>
<feature type="binding site" evidence="3">
    <location>
        <begin position="10"/>
        <end position="13"/>
    </location>
    <ligand>
        <name>NAD(+)</name>
        <dbReference type="ChEBI" id="CHEBI:57540"/>
    </ligand>
</feature>
<keyword evidence="3" id="KW-0058">Aromatic hydrocarbons catabolism</keyword>
<dbReference type="CDD" id="cd23933">
    <property type="entry name" value="ALDH_C"/>
    <property type="match status" value="1"/>
</dbReference>
<dbReference type="Pfam" id="PF09290">
    <property type="entry name" value="AcetDehyd-dimer"/>
    <property type="match status" value="1"/>
</dbReference>
<dbReference type="RefSeq" id="WP_254760423.1">
    <property type="nucleotide sequence ID" value="NZ_JANCLT010000012.1"/>
</dbReference>
<evidence type="ECO:0000256" key="2">
    <source>
        <dbReference type="ARBA" id="ARBA00023027"/>
    </source>
</evidence>